<dbReference type="AlphaFoldDB" id="A0A9P8UWN7"/>
<dbReference type="Proteomes" id="UP000758603">
    <property type="component" value="Unassembled WGS sequence"/>
</dbReference>
<feature type="signal peptide" evidence="1">
    <location>
        <begin position="1"/>
        <end position="20"/>
    </location>
</feature>
<proteinExistence type="predicted"/>
<evidence type="ECO:0000313" key="2">
    <source>
        <dbReference type="EMBL" id="KAH6659550.1"/>
    </source>
</evidence>
<sequence length="212" mass="23023">MPRFLVLLLLLAATLTLARAVEQRALTSVTSIANFDRFACSTPNKLGFEVRQNVRTYQVFFGRMYLLEPGLGNGLVPVGVAPSSGRNVAAYIQTTDPFVVPFITIPPGKTNVTSFDVASFNFGCVYGPGAGSAKALSVCIVTVFGYNNGRCVTSQKLTFQPGRTTNAKMTKAQLNSAFKNLDRVEFATTYHSTVKQGGATYIDDVKYTVHER</sequence>
<accession>A0A9P8UWN7</accession>
<feature type="chain" id="PRO_5040233601" evidence="1">
    <location>
        <begin position="21"/>
        <end position="212"/>
    </location>
</feature>
<reference evidence="2" key="1">
    <citation type="journal article" date="2021" name="Nat. Commun.">
        <title>Genetic determinants of endophytism in the Arabidopsis root mycobiome.</title>
        <authorList>
            <person name="Mesny F."/>
            <person name="Miyauchi S."/>
            <person name="Thiergart T."/>
            <person name="Pickel B."/>
            <person name="Atanasova L."/>
            <person name="Karlsson M."/>
            <person name="Huettel B."/>
            <person name="Barry K.W."/>
            <person name="Haridas S."/>
            <person name="Chen C."/>
            <person name="Bauer D."/>
            <person name="Andreopoulos W."/>
            <person name="Pangilinan J."/>
            <person name="LaButti K."/>
            <person name="Riley R."/>
            <person name="Lipzen A."/>
            <person name="Clum A."/>
            <person name="Drula E."/>
            <person name="Henrissat B."/>
            <person name="Kohler A."/>
            <person name="Grigoriev I.V."/>
            <person name="Martin F.M."/>
            <person name="Hacquard S."/>
        </authorList>
    </citation>
    <scope>NUCLEOTIDE SEQUENCE</scope>
    <source>
        <strain evidence="2">MPI-SDFR-AT-0073</strain>
    </source>
</reference>
<dbReference type="OrthoDB" id="4820608at2759"/>
<organism evidence="2 3">
    <name type="scientific">Truncatella angustata</name>
    <dbReference type="NCBI Taxonomy" id="152316"/>
    <lineage>
        <taxon>Eukaryota</taxon>
        <taxon>Fungi</taxon>
        <taxon>Dikarya</taxon>
        <taxon>Ascomycota</taxon>
        <taxon>Pezizomycotina</taxon>
        <taxon>Sordariomycetes</taxon>
        <taxon>Xylariomycetidae</taxon>
        <taxon>Amphisphaeriales</taxon>
        <taxon>Sporocadaceae</taxon>
        <taxon>Truncatella</taxon>
    </lineage>
</organism>
<keyword evidence="1" id="KW-0732">Signal</keyword>
<dbReference type="EMBL" id="JAGPXC010000001">
    <property type="protein sequence ID" value="KAH6659550.1"/>
    <property type="molecule type" value="Genomic_DNA"/>
</dbReference>
<comment type="caution">
    <text evidence="2">The sequence shown here is derived from an EMBL/GenBank/DDBJ whole genome shotgun (WGS) entry which is preliminary data.</text>
</comment>
<evidence type="ECO:0000256" key="1">
    <source>
        <dbReference type="SAM" id="SignalP"/>
    </source>
</evidence>
<protein>
    <submittedName>
        <fullName evidence="2">Uncharacterized protein</fullName>
    </submittedName>
</protein>
<gene>
    <name evidence="2" type="ORF">BKA67DRAFT_529696</name>
</gene>
<evidence type="ECO:0000313" key="3">
    <source>
        <dbReference type="Proteomes" id="UP000758603"/>
    </source>
</evidence>
<dbReference type="GeneID" id="70128004"/>
<dbReference type="RefSeq" id="XP_045963681.1">
    <property type="nucleotide sequence ID" value="XM_046099112.1"/>
</dbReference>
<keyword evidence="3" id="KW-1185">Reference proteome</keyword>
<name>A0A9P8UWN7_9PEZI</name>